<comment type="domain">
    <text evidence="18">The CMP/dCMP deaminase domain 1 mediates RNA binding, RNA-dependent oligomerization and virion incorporation whereas the CMP/dCMP deaminase domain 2 confers deoxycytidine deaminase activity and substrate sequence specificity.</text>
</comment>
<evidence type="ECO:0000256" key="9">
    <source>
        <dbReference type="ARBA" id="ARBA00022723"/>
    </source>
</evidence>
<dbReference type="CDD" id="cd01283">
    <property type="entry name" value="cytidine_deaminase"/>
    <property type="match status" value="2"/>
</dbReference>
<dbReference type="GO" id="GO:0000932">
    <property type="term" value="C:P-body"/>
    <property type="evidence" value="ECO:0007669"/>
    <property type="project" value="UniProtKB-SubCell"/>
</dbReference>
<dbReference type="InterPro" id="IPR016193">
    <property type="entry name" value="Cytidine_deaminase-like"/>
</dbReference>
<dbReference type="GO" id="GO:0010526">
    <property type="term" value="P:transposable element silencing"/>
    <property type="evidence" value="ECO:0007669"/>
    <property type="project" value="UniProtKB-UniRule"/>
</dbReference>
<evidence type="ECO:0000256" key="12">
    <source>
        <dbReference type="ARBA" id="ARBA00022833"/>
    </source>
</evidence>
<feature type="domain" description="CMP/dCMP-type deaminase" evidence="19">
    <location>
        <begin position="29"/>
        <end position="139"/>
    </location>
</feature>
<dbReference type="GO" id="GO:0005634">
    <property type="term" value="C:nucleus"/>
    <property type="evidence" value="ECO:0007669"/>
    <property type="project" value="UniProtKB-SubCell"/>
</dbReference>
<evidence type="ECO:0000256" key="1">
    <source>
        <dbReference type="ARBA" id="ARBA00001947"/>
    </source>
</evidence>
<dbReference type="GO" id="GO:0045087">
    <property type="term" value="P:innate immune response"/>
    <property type="evidence" value="ECO:0007669"/>
    <property type="project" value="UniProtKB-UniRule"/>
</dbReference>
<dbReference type="GeneTree" id="ENSGT00940000161999"/>
<dbReference type="PROSITE" id="PS51747">
    <property type="entry name" value="CYT_DCMP_DEAMINASES_2"/>
    <property type="match status" value="2"/>
</dbReference>
<dbReference type="InterPro" id="IPR002125">
    <property type="entry name" value="CMP_dCMP_dom"/>
</dbReference>
<keyword evidence="9 18" id="KW-0479">Metal-binding</keyword>
<dbReference type="SUPFAM" id="SSF53927">
    <property type="entry name" value="Cytidine deaminase-like"/>
    <property type="match status" value="2"/>
</dbReference>
<evidence type="ECO:0000256" key="10">
    <source>
        <dbReference type="ARBA" id="ARBA00022737"/>
    </source>
</evidence>
<keyword evidence="10 18" id="KW-0677">Repeat</keyword>
<comment type="similarity">
    <text evidence="4 18">Belongs to the cytidine and deoxycytidylate deaminase family.</text>
</comment>
<feature type="domain" description="CMP/dCMP-type deaminase" evidence="19">
    <location>
        <begin position="214"/>
        <end position="321"/>
    </location>
</feature>
<evidence type="ECO:0000256" key="11">
    <source>
        <dbReference type="ARBA" id="ARBA00022801"/>
    </source>
</evidence>
<keyword evidence="21" id="KW-1185">Reference proteome</keyword>
<evidence type="ECO:0000256" key="13">
    <source>
        <dbReference type="ARBA" id="ARBA00022859"/>
    </source>
</evidence>
<comment type="function">
    <text evidence="18">DNA deaminase (cytidine deaminase) which acts as an inhibitor of retrovirus replication and retrotransposon mobility. After the penetration of retroviral nucleocapsids into target cells of infection and the initiation of reverse transcription, it can induce the conversion of cytosine to uracil in the minus-sense single-strand viral DNA, leading to G-to-A hypermutations in the subsequent plus-strand viral DNA. The resultant detrimental levels of mutations in the proviral genome, along with a deamination-independent mechanism that works prior to the proviral integration, together exert efficient antiretroviral effects in infected target cells. Selectively targets single-stranded DNA and does not deaminate double-stranded DNA or single- or double-stranded RNA.</text>
</comment>
<evidence type="ECO:0000256" key="14">
    <source>
        <dbReference type="ARBA" id="ARBA00023118"/>
    </source>
</evidence>
<dbReference type="AlphaFoldDB" id="A0A2K5DJU6"/>
<dbReference type="GO" id="GO:0051607">
    <property type="term" value="P:defense response to virus"/>
    <property type="evidence" value="ECO:0007669"/>
    <property type="project" value="UniProtKB-UniRule"/>
</dbReference>
<dbReference type="GO" id="GO:0016554">
    <property type="term" value="P:cytidine to uridine editing"/>
    <property type="evidence" value="ECO:0007669"/>
    <property type="project" value="TreeGrafter"/>
</dbReference>
<keyword evidence="11 18" id="KW-0378">Hydrolase</keyword>
<dbReference type="Gene3D" id="3.40.140.10">
    <property type="entry name" value="Cytidine Deaminase, domain 2"/>
    <property type="match status" value="2"/>
</dbReference>
<evidence type="ECO:0000256" key="6">
    <source>
        <dbReference type="ARBA" id="ARBA00022490"/>
    </source>
</evidence>
<evidence type="ECO:0000256" key="4">
    <source>
        <dbReference type="ARBA" id="ARBA00006576"/>
    </source>
</evidence>
<dbReference type="PANTHER" id="PTHR13857:SF20">
    <property type="entry name" value="DNA DC-DU-EDITING ENZYME APOBEC-3G"/>
    <property type="match status" value="1"/>
</dbReference>
<keyword evidence="14 18" id="KW-0051">Antiviral defense</keyword>
<keyword evidence="12 18" id="KW-0862">Zinc</keyword>
<dbReference type="GO" id="GO:0003723">
    <property type="term" value="F:RNA binding"/>
    <property type="evidence" value="ECO:0007669"/>
    <property type="project" value="TreeGrafter"/>
</dbReference>
<evidence type="ECO:0000256" key="18">
    <source>
        <dbReference type="RuleBase" id="RU367054"/>
    </source>
</evidence>
<comment type="catalytic activity">
    <reaction evidence="17">
        <text>a 2'-deoxycytidine in single-stranded DNA + H2O + H(+) = a 2'-deoxyuridine in single-stranded DNA + NH4(+)</text>
        <dbReference type="Rhea" id="RHEA:50948"/>
        <dbReference type="Rhea" id="RHEA-COMP:12846"/>
        <dbReference type="Rhea" id="RHEA-COMP:12847"/>
        <dbReference type="ChEBI" id="CHEBI:15377"/>
        <dbReference type="ChEBI" id="CHEBI:15378"/>
        <dbReference type="ChEBI" id="CHEBI:28938"/>
        <dbReference type="ChEBI" id="CHEBI:85452"/>
        <dbReference type="ChEBI" id="CHEBI:133902"/>
        <dbReference type="EC" id="3.5.4.38"/>
    </reaction>
</comment>
<comment type="subunit">
    <text evidence="18">Homodimer.</text>
</comment>
<dbReference type="GO" id="GO:0004126">
    <property type="term" value="F:cytidine deaminase activity"/>
    <property type="evidence" value="ECO:0007669"/>
    <property type="project" value="UniProtKB-UniRule"/>
</dbReference>
<dbReference type="GO" id="GO:0045869">
    <property type="term" value="P:negative regulation of single stranded viral RNA replication via double stranded DNA intermediate"/>
    <property type="evidence" value="ECO:0007669"/>
    <property type="project" value="TreeGrafter"/>
</dbReference>
<evidence type="ECO:0000256" key="7">
    <source>
        <dbReference type="ARBA" id="ARBA00022553"/>
    </source>
</evidence>
<dbReference type="InterPro" id="IPR050610">
    <property type="entry name" value="APOBEC_Cyt_Deaminase"/>
</dbReference>
<proteinExistence type="inferred from homology"/>
<keyword evidence="6 18" id="KW-0963">Cytoplasm</keyword>
<protein>
    <recommendedName>
        <fullName evidence="5 18">DNA dC-&gt;dU-editing enzyme APOBEC-3G</fullName>
        <ecNumber evidence="18">3.5.4.-</ecNumber>
    </recommendedName>
    <alternativeName>
        <fullName evidence="16 18">Deoxycytidine deaminase</fullName>
    </alternativeName>
</protein>
<dbReference type="EC" id="3.5.4.-" evidence="18"/>
<evidence type="ECO:0000256" key="5">
    <source>
        <dbReference type="ARBA" id="ARBA00020239"/>
    </source>
</evidence>
<evidence type="ECO:0000313" key="20">
    <source>
        <dbReference type="Ensembl" id="ENSANAP00000021241.1"/>
    </source>
</evidence>
<evidence type="ECO:0000259" key="19">
    <source>
        <dbReference type="PROSITE" id="PS51747"/>
    </source>
</evidence>
<dbReference type="GO" id="GO:0008270">
    <property type="term" value="F:zinc ion binding"/>
    <property type="evidence" value="ECO:0007669"/>
    <property type="project" value="UniProtKB-UniRule"/>
</dbReference>
<accession>A0A2K5DJU6</accession>
<keyword evidence="7 18" id="KW-0597">Phosphoprotein</keyword>
<dbReference type="PROSITE" id="PS00903">
    <property type="entry name" value="CYT_DCMP_DEAMINASES_1"/>
    <property type="match status" value="1"/>
</dbReference>
<keyword evidence="8 18" id="KW-0399">Innate immunity</keyword>
<organism evidence="20 21">
    <name type="scientific">Aotus nancymaae</name>
    <name type="common">Ma's night monkey</name>
    <dbReference type="NCBI Taxonomy" id="37293"/>
    <lineage>
        <taxon>Eukaryota</taxon>
        <taxon>Metazoa</taxon>
        <taxon>Chordata</taxon>
        <taxon>Craniata</taxon>
        <taxon>Vertebrata</taxon>
        <taxon>Euteleostomi</taxon>
        <taxon>Mammalia</taxon>
        <taxon>Eutheria</taxon>
        <taxon>Euarchontoglires</taxon>
        <taxon>Primates</taxon>
        <taxon>Haplorrhini</taxon>
        <taxon>Platyrrhini</taxon>
        <taxon>Aotidae</taxon>
        <taxon>Aotus</taxon>
    </lineage>
</organism>
<sequence>MKPQTKNTVAQMNPDTFFYNFYNRPILSHWNTIWLCYEVQMKTKDSSRPLLVAKTFQGQVYSKPQHHPEMRFLHWFLNWKLHSDQEYKVTWFVSWNPCPVCARNMAEFLAKDGKVTLTIFVARLHYFCDPHYHEELCRLCQKRDSPHATMKSMKCGKFQHCWDKFVYNQRLYKPWNKLPKPYTLLCIMLGEVLRHLMDPGTFTYKFTNDPSVLGQHQTYLCYEVEHLHNGTWVLLDLYRGIILNKASNNPGFTEGCHAELCLLDLISFWKLHPTQRYRVTCFISWSPCFSCAQEVAKFRQENLHMSLHIFSARYKKGLHRLDKAGAPISMMKYNEFRYCWDTFVDHQGHPFQPWEGLDEHSQTLSGRLQGNG</sequence>
<dbReference type="PANTHER" id="PTHR13857">
    <property type="entry name" value="MRNA EDITING ENZYME"/>
    <property type="match status" value="1"/>
</dbReference>
<dbReference type="GO" id="GO:0070383">
    <property type="term" value="P:DNA cytosine deamination"/>
    <property type="evidence" value="ECO:0007669"/>
    <property type="project" value="UniProtKB-UniRule"/>
</dbReference>
<comment type="cofactor">
    <cofactor evidence="1 18">
        <name>Zn(2+)</name>
        <dbReference type="ChEBI" id="CHEBI:29105"/>
    </cofactor>
</comment>
<dbReference type="GO" id="GO:1990904">
    <property type="term" value="C:ribonucleoprotein complex"/>
    <property type="evidence" value="ECO:0007669"/>
    <property type="project" value="UniProtKB-UniRule"/>
</dbReference>
<evidence type="ECO:0000256" key="16">
    <source>
        <dbReference type="ARBA" id="ARBA00032972"/>
    </source>
</evidence>
<evidence type="ECO:0000256" key="2">
    <source>
        <dbReference type="ARBA" id="ARBA00004123"/>
    </source>
</evidence>
<evidence type="ECO:0000256" key="15">
    <source>
        <dbReference type="ARBA" id="ARBA00023242"/>
    </source>
</evidence>
<dbReference type="STRING" id="37293.ENSANAP00000021241"/>
<dbReference type="Proteomes" id="UP000233020">
    <property type="component" value="Unplaced"/>
</dbReference>
<reference evidence="20" key="2">
    <citation type="submission" date="2025-09" db="UniProtKB">
        <authorList>
            <consortium name="Ensembl"/>
        </authorList>
    </citation>
    <scope>IDENTIFICATION</scope>
</reference>
<comment type="subcellular location">
    <subcellularLocation>
        <location evidence="3 18">Cytoplasm</location>
        <location evidence="3 18">P-body</location>
    </subcellularLocation>
    <subcellularLocation>
        <location evidence="18">Cytoplasm</location>
    </subcellularLocation>
    <subcellularLocation>
        <location evidence="2 18">Nucleus</location>
    </subcellularLocation>
    <text evidence="18">Mainly cytoplasmic, small amount are found in the nucleus.</text>
</comment>
<dbReference type="FunFam" id="3.40.140.10:FF:000029">
    <property type="entry name" value="DNA dC-&gt;dU-editing enzyme APOBEC-3G"/>
    <property type="match status" value="1"/>
</dbReference>
<name>A0A2K5DJU6_AOTNA</name>
<evidence type="ECO:0000256" key="3">
    <source>
        <dbReference type="ARBA" id="ARBA00004201"/>
    </source>
</evidence>
<keyword evidence="13 18" id="KW-0391">Immunity</keyword>
<evidence type="ECO:0000313" key="21">
    <source>
        <dbReference type="Proteomes" id="UP000233020"/>
    </source>
</evidence>
<reference evidence="20" key="1">
    <citation type="submission" date="2025-08" db="UniProtKB">
        <authorList>
            <consortium name="Ensembl"/>
        </authorList>
    </citation>
    <scope>IDENTIFICATION</scope>
</reference>
<dbReference type="OMA" id="HIFSARY"/>
<evidence type="ECO:0000256" key="8">
    <source>
        <dbReference type="ARBA" id="ARBA00022588"/>
    </source>
</evidence>
<dbReference type="Ensembl" id="ENSANAT00000039127.1">
    <property type="protein sequence ID" value="ENSANAP00000021241.1"/>
    <property type="gene ID" value="ENSANAG00000028416.1"/>
</dbReference>
<dbReference type="InterPro" id="IPR016192">
    <property type="entry name" value="APOBEC/CMP_deaminase_Zn-bd"/>
</dbReference>
<keyword evidence="15 18" id="KW-0539">Nucleus</keyword>
<evidence type="ECO:0000256" key="17">
    <source>
        <dbReference type="ARBA" id="ARBA00049114"/>
    </source>
</evidence>
<dbReference type="Pfam" id="PF18782">
    <property type="entry name" value="NAD2"/>
    <property type="match status" value="2"/>
</dbReference>